<keyword evidence="4" id="KW-1185">Reference proteome</keyword>
<name>V6JHU2_STRRC</name>
<proteinExistence type="predicted"/>
<keyword evidence="1" id="KW-1278">Translocase</keyword>
<dbReference type="GO" id="GO:0055070">
    <property type="term" value="P:copper ion homeostasis"/>
    <property type="evidence" value="ECO:0007669"/>
    <property type="project" value="TreeGrafter"/>
</dbReference>
<dbReference type="PANTHER" id="PTHR43520:SF8">
    <property type="entry name" value="P-TYPE CU(+) TRANSPORTER"/>
    <property type="match status" value="1"/>
</dbReference>
<evidence type="ECO:0000313" key="3">
    <source>
        <dbReference type="EMBL" id="EST19268.1"/>
    </source>
</evidence>
<dbReference type="InterPro" id="IPR023214">
    <property type="entry name" value="HAD_sf"/>
</dbReference>
<sequence length="119" mass="12086">MAVVGDGGNDVAALARADLGIALGGGTDVAIGGTDVTLVRGDIDTLPDAVRLARRTHGTIRANLAWAFGSNAVTVPLTMTGLLTPMLAAAAMSAGSLFVVGHSLRLRAWQPAPARRTAR</sequence>
<evidence type="ECO:0008006" key="5">
    <source>
        <dbReference type="Google" id="ProtNLM"/>
    </source>
</evidence>
<dbReference type="STRING" id="1352936.M878_42285"/>
<reference evidence="3 4" key="1">
    <citation type="journal article" date="2014" name="Genome Announc.">
        <title>Draft Genome Sequence of Streptomyces roseochromogenes subsp. oscitans DS 12.976, Producer of the Aminocoumarin Antibiotic Clorobiocin.</title>
        <authorList>
            <person name="Ruckert C."/>
            <person name="Kalinowski J."/>
            <person name="Heide L."/>
            <person name="Apel A.K."/>
        </authorList>
    </citation>
    <scope>NUCLEOTIDE SEQUENCE [LARGE SCALE GENOMIC DNA]</scope>
    <source>
        <strain evidence="3 4">DS 12.976</strain>
    </source>
</reference>
<dbReference type="EMBL" id="AWQX01000381">
    <property type="protein sequence ID" value="EST19268.1"/>
    <property type="molecule type" value="Genomic_DNA"/>
</dbReference>
<dbReference type="GO" id="GO:0005507">
    <property type="term" value="F:copper ion binding"/>
    <property type="evidence" value="ECO:0007669"/>
    <property type="project" value="TreeGrafter"/>
</dbReference>
<gene>
    <name evidence="3" type="ORF">M878_42285</name>
</gene>
<protein>
    <recommendedName>
        <fullName evidence="5">Cation-transporting P-type ATPase C-terminal domain-containing protein</fullName>
    </recommendedName>
</protein>
<dbReference type="Gene3D" id="3.40.50.1000">
    <property type="entry name" value="HAD superfamily/HAD-like"/>
    <property type="match status" value="1"/>
</dbReference>
<dbReference type="PATRIC" id="fig|1352936.5.peg.8753"/>
<dbReference type="SUPFAM" id="SSF56784">
    <property type="entry name" value="HAD-like"/>
    <property type="match status" value="1"/>
</dbReference>
<evidence type="ECO:0000313" key="4">
    <source>
        <dbReference type="Proteomes" id="UP000017984"/>
    </source>
</evidence>
<dbReference type="HOGENOM" id="CLU_001771_10_3_11"/>
<dbReference type="GO" id="GO:0043682">
    <property type="term" value="F:P-type divalent copper transporter activity"/>
    <property type="evidence" value="ECO:0007669"/>
    <property type="project" value="TreeGrafter"/>
</dbReference>
<keyword evidence="2" id="KW-0472">Membrane</keyword>
<evidence type="ECO:0000256" key="1">
    <source>
        <dbReference type="ARBA" id="ARBA00022967"/>
    </source>
</evidence>
<dbReference type="PROSITE" id="PS01229">
    <property type="entry name" value="COF_2"/>
    <property type="match status" value="1"/>
</dbReference>
<dbReference type="PRINTS" id="PR00119">
    <property type="entry name" value="CATATPASE"/>
</dbReference>
<dbReference type="AlphaFoldDB" id="V6JHU2"/>
<evidence type="ECO:0000256" key="2">
    <source>
        <dbReference type="SAM" id="Phobius"/>
    </source>
</evidence>
<accession>V6JHU2</accession>
<feature type="transmembrane region" description="Helical" evidence="2">
    <location>
        <begin position="82"/>
        <end position="100"/>
    </location>
</feature>
<dbReference type="InterPro" id="IPR036412">
    <property type="entry name" value="HAD-like_sf"/>
</dbReference>
<comment type="caution">
    <text evidence="3">The sequence shown here is derived from an EMBL/GenBank/DDBJ whole genome shotgun (WGS) entry which is preliminary data.</text>
</comment>
<organism evidence="3 4">
    <name type="scientific">Streptomyces roseochromogenus subsp. oscitans DS 12.976</name>
    <dbReference type="NCBI Taxonomy" id="1352936"/>
    <lineage>
        <taxon>Bacteria</taxon>
        <taxon>Bacillati</taxon>
        <taxon>Actinomycetota</taxon>
        <taxon>Actinomycetes</taxon>
        <taxon>Kitasatosporales</taxon>
        <taxon>Streptomycetaceae</taxon>
        <taxon>Streptomyces</taxon>
    </lineage>
</organism>
<dbReference type="GO" id="GO:0016020">
    <property type="term" value="C:membrane"/>
    <property type="evidence" value="ECO:0007669"/>
    <property type="project" value="TreeGrafter"/>
</dbReference>
<keyword evidence="2" id="KW-1133">Transmembrane helix</keyword>
<keyword evidence="2" id="KW-0812">Transmembrane</keyword>
<dbReference type="Proteomes" id="UP000017984">
    <property type="component" value="Chromosome"/>
</dbReference>
<dbReference type="PANTHER" id="PTHR43520">
    <property type="entry name" value="ATP7, ISOFORM B"/>
    <property type="match status" value="1"/>
</dbReference>